<gene>
    <name evidence="6" type="ORF">PT85_14165</name>
</gene>
<dbReference type="InterPro" id="IPR006016">
    <property type="entry name" value="UspA"/>
</dbReference>
<dbReference type="EMBL" id="JTAK01000005">
    <property type="protein sequence ID" value="KHO64343.1"/>
    <property type="molecule type" value="Genomic_DNA"/>
</dbReference>
<comment type="subcellular location">
    <subcellularLocation>
        <location evidence="1">Cytoplasm</location>
    </subcellularLocation>
</comment>
<reference evidence="6 7" key="1">
    <citation type="submission" date="2014-11" db="EMBL/GenBank/DDBJ databases">
        <title>Genome sequence of Pseudomonas tuomuerensis JCM 14085.</title>
        <authorList>
            <person name="Shin S.-K."/>
            <person name="Yi H."/>
        </authorList>
    </citation>
    <scope>NUCLEOTIDE SEQUENCE [LARGE SCALE GENOMIC DNA]</scope>
    <source>
        <strain evidence="6 7">JCM 14085</strain>
    </source>
</reference>
<dbReference type="Proteomes" id="UP000030980">
    <property type="component" value="Unassembled WGS sequence"/>
</dbReference>
<sequence length="301" mass="33491">MGHYQRLLTLVDLRQRHSPALQRAAVLARESDAGLHVLACIEPPWSWPLLEHDVRSKSQDGFVLEARQHLEAQIESLRHQGLNVTAEVVWTADPHAEILRYVEEMQPDVLVKDVERVGELRRTFTTPLDWQLLRDCAVPLHLVGEGGHAHPRRIAAAVDTGGDKAPDSPLNRRIVEAANTLALQCDAELHLVHAFDPMAVFLGDFSGFSASWADLAGDLQASERSDFLHFADACGVPQDRRHFLLGPPTLMLAGFARDVGIDVLVMGRIQRRGLERYVGSTTEHLLYQMPGSLLAIRPENT</sequence>
<evidence type="ECO:0000259" key="5">
    <source>
        <dbReference type="Pfam" id="PF00582"/>
    </source>
</evidence>
<name>A0A0B3BIN7_9PSED</name>
<dbReference type="PANTHER" id="PTHR47892">
    <property type="entry name" value="UNIVERSAL STRESS PROTEIN E"/>
    <property type="match status" value="1"/>
</dbReference>
<dbReference type="STRING" id="706570.PT85_14165"/>
<evidence type="ECO:0000313" key="7">
    <source>
        <dbReference type="Proteomes" id="UP000030980"/>
    </source>
</evidence>
<accession>A0A0B3BIN7</accession>
<comment type="function">
    <text evidence="4">Required for resistance to DNA-damaging agents.</text>
</comment>
<dbReference type="OrthoDB" id="239260at2"/>
<evidence type="ECO:0000256" key="3">
    <source>
        <dbReference type="ARBA" id="ARBA00022490"/>
    </source>
</evidence>
<dbReference type="RefSeq" id="WP_039607002.1">
    <property type="nucleotide sequence ID" value="NZ_FMUP01000003.1"/>
</dbReference>
<comment type="similarity">
    <text evidence="2">Belongs to the universal stress protein A family.</text>
</comment>
<dbReference type="SUPFAM" id="SSF52402">
    <property type="entry name" value="Adenine nucleotide alpha hydrolases-like"/>
    <property type="match status" value="2"/>
</dbReference>
<dbReference type="GO" id="GO:0005737">
    <property type="term" value="C:cytoplasm"/>
    <property type="evidence" value="ECO:0007669"/>
    <property type="project" value="UniProtKB-SubCell"/>
</dbReference>
<comment type="caution">
    <text evidence="6">The sequence shown here is derived from an EMBL/GenBank/DDBJ whole genome shotgun (WGS) entry which is preliminary data.</text>
</comment>
<evidence type="ECO:0000256" key="4">
    <source>
        <dbReference type="ARBA" id="ARBA00037131"/>
    </source>
</evidence>
<keyword evidence="7" id="KW-1185">Reference proteome</keyword>
<dbReference type="PANTHER" id="PTHR47892:SF1">
    <property type="entry name" value="UNIVERSAL STRESS PROTEIN E"/>
    <property type="match status" value="1"/>
</dbReference>
<organism evidence="6 7">
    <name type="scientific">Pseudomonas flexibilis</name>
    <dbReference type="NCBI Taxonomy" id="706570"/>
    <lineage>
        <taxon>Bacteria</taxon>
        <taxon>Pseudomonadati</taxon>
        <taxon>Pseudomonadota</taxon>
        <taxon>Gammaproteobacteria</taxon>
        <taxon>Pseudomonadales</taxon>
        <taxon>Pseudomonadaceae</taxon>
        <taxon>Pseudomonas</taxon>
    </lineage>
</organism>
<proteinExistence type="inferred from homology"/>
<evidence type="ECO:0000256" key="2">
    <source>
        <dbReference type="ARBA" id="ARBA00008791"/>
    </source>
</evidence>
<protein>
    <recommendedName>
        <fullName evidence="5">UspA domain-containing protein</fullName>
    </recommendedName>
</protein>
<dbReference type="AlphaFoldDB" id="A0A0B3BIN7"/>
<evidence type="ECO:0000313" key="6">
    <source>
        <dbReference type="EMBL" id="KHO64343.1"/>
    </source>
</evidence>
<feature type="domain" description="UspA" evidence="5">
    <location>
        <begin position="4"/>
        <end position="143"/>
    </location>
</feature>
<evidence type="ECO:0000256" key="1">
    <source>
        <dbReference type="ARBA" id="ARBA00004496"/>
    </source>
</evidence>
<keyword evidence="3" id="KW-0963">Cytoplasm</keyword>
<feature type="domain" description="UspA" evidence="5">
    <location>
        <begin position="152"/>
        <end position="297"/>
    </location>
</feature>
<dbReference type="Gene3D" id="3.40.50.12370">
    <property type="match status" value="1"/>
</dbReference>
<dbReference type="Pfam" id="PF00582">
    <property type="entry name" value="Usp"/>
    <property type="match status" value="2"/>
</dbReference>